<reference evidence="2" key="1">
    <citation type="submission" date="2024-01" db="EMBL/GenBank/DDBJ databases">
        <title>The genome sequence of Micromonospora mangrovi CCTCC AA 2012012.</title>
        <authorList>
            <person name="Gao J."/>
        </authorList>
    </citation>
    <scope>NUCLEOTIDE SEQUENCE</scope>
    <source>
        <strain evidence="2">CCTCC AA 2012012</strain>
    </source>
</reference>
<evidence type="ECO:0000259" key="1">
    <source>
        <dbReference type="PROSITE" id="PS50075"/>
    </source>
</evidence>
<organism evidence="3">
    <name type="scientific">Micromonospora sp. CCTCC AA 2012012</name>
    <dbReference type="NCBI Taxonomy" id="3111921"/>
    <lineage>
        <taxon>Bacteria</taxon>
        <taxon>Bacillati</taxon>
        <taxon>Actinomycetota</taxon>
        <taxon>Actinomycetes</taxon>
        <taxon>Micromonosporales</taxon>
        <taxon>Micromonosporaceae</taxon>
        <taxon>Micromonospora</taxon>
    </lineage>
</organism>
<proteinExistence type="predicted"/>
<dbReference type="Pfam" id="PF00550">
    <property type="entry name" value="PP-binding"/>
    <property type="match status" value="1"/>
</dbReference>
<feature type="domain" description="Carrier" evidence="1">
    <location>
        <begin position="2"/>
        <end position="77"/>
    </location>
</feature>
<dbReference type="RefSeq" id="WP_350935096.1">
    <property type="nucleotide sequence ID" value="NZ_CP157762.1"/>
</dbReference>
<dbReference type="EMBL" id="CP157762">
    <property type="protein sequence ID" value="XBP94832.1"/>
    <property type="molecule type" value="Genomic_DNA"/>
</dbReference>
<sequence>MSDLMTHVTEMIAQVADLDPAALTAESRFEDIDEWSSLKALSLMVDVEQELPIKLDLRRFMSVRTVGELVALIAEGLGQPAKTAG</sequence>
<name>A0AAU8HG36_9ACTN</name>
<protein>
    <submittedName>
        <fullName evidence="3">Acyl carrier protein</fullName>
    </submittedName>
</protein>
<dbReference type="InterPro" id="IPR009081">
    <property type="entry name" value="PP-bd_ACP"/>
</dbReference>
<dbReference type="Gene3D" id="1.10.1200.10">
    <property type="entry name" value="ACP-like"/>
    <property type="match status" value="1"/>
</dbReference>
<dbReference type="EMBL" id="CP159342">
    <property type="protein sequence ID" value="XCH75535.1"/>
    <property type="molecule type" value="Genomic_DNA"/>
</dbReference>
<dbReference type="InterPro" id="IPR036736">
    <property type="entry name" value="ACP-like_sf"/>
</dbReference>
<accession>A0AAU8HG36</accession>
<evidence type="ECO:0000313" key="3">
    <source>
        <dbReference type="EMBL" id="XCH75535.1"/>
    </source>
</evidence>
<dbReference type="AlphaFoldDB" id="A0AAU8HG36"/>
<reference evidence="3" key="2">
    <citation type="submission" date="2024-06" db="EMBL/GenBank/DDBJ databases">
        <title>Micromonospora mangrovi CCTCC AA 2012012 genome sequences.</title>
        <authorList>
            <person name="Gao J."/>
        </authorList>
    </citation>
    <scope>NUCLEOTIDE SEQUENCE</scope>
    <source>
        <strain evidence="3">CCTCC AA 2012012</strain>
    </source>
</reference>
<gene>
    <name evidence="3" type="ORF">ABUL08_05440</name>
    <name evidence="2" type="ORF">VK199_05395</name>
</gene>
<dbReference type="PROSITE" id="PS50075">
    <property type="entry name" value="CARRIER"/>
    <property type="match status" value="1"/>
</dbReference>
<evidence type="ECO:0000313" key="2">
    <source>
        <dbReference type="EMBL" id="XBP94832.1"/>
    </source>
</evidence>
<dbReference type="SUPFAM" id="SSF47336">
    <property type="entry name" value="ACP-like"/>
    <property type="match status" value="1"/>
</dbReference>